<dbReference type="Proteomes" id="UP000373149">
    <property type="component" value="Unassembled WGS sequence"/>
</dbReference>
<evidence type="ECO:0008006" key="3">
    <source>
        <dbReference type="Google" id="ProtNLM"/>
    </source>
</evidence>
<keyword evidence="2" id="KW-1185">Reference proteome</keyword>
<gene>
    <name evidence="1" type="ORF">FPZ41_38815</name>
</gene>
<organism evidence="1 2">
    <name type="scientific">Streptomyces acidicola</name>
    <dbReference type="NCBI Taxonomy" id="2596892"/>
    <lineage>
        <taxon>Bacteria</taxon>
        <taxon>Bacillati</taxon>
        <taxon>Actinomycetota</taxon>
        <taxon>Actinomycetes</taxon>
        <taxon>Kitasatosporales</taxon>
        <taxon>Streptomycetaceae</taxon>
        <taxon>Streptomyces</taxon>
    </lineage>
</organism>
<accession>A0A5N8X4H2</accession>
<evidence type="ECO:0000313" key="2">
    <source>
        <dbReference type="Proteomes" id="UP000373149"/>
    </source>
</evidence>
<comment type="caution">
    <text evidence="1">The sequence shown here is derived from an EMBL/GenBank/DDBJ whole genome shotgun (WGS) entry which is preliminary data.</text>
</comment>
<dbReference type="EMBL" id="VMNX01000252">
    <property type="protein sequence ID" value="MPY54192.1"/>
    <property type="molecule type" value="Genomic_DNA"/>
</dbReference>
<sequence>MAKCGAQSRLGGDIARQRGVPAVSGPAERHRAFVTRYDLLAVRYRADLLVAAINEWLRPAGP</sequence>
<name>A0A5N8X4H2_9ACTN</name>
<protein>
    <recommendedName>
        <fullName evidence="3">Transposase</fullName>
    </recommendedName>
</protein>
<dbReference type="AlphaFoldDB" id="A0A5N8X4H2"/>
<evidence type="ECO:0000313" key="1">
    <source>
        <dbReference type="EMBL" id="MPY54192.1"/>
    </source>
</evidence>
<reference evidence="1 2" key="1">
    <citation type="submission" date="2019-09" db="EMBL/GenBank/DDBJ databases">
        <authorList>
            <person name="Duangmal K."/>
            <person name="Teo W.F.A."/>
            <person name="Lipun K."/>
        </authorList>
    </citation>
    <scope>NUCLEOTIDE SEQUENCE [LARGE SCALE GENOMIC DNA]</scope>
    <source>
        <strain evidence="1 2">K1PN6</strain>
    </source>
</reference>
<proteinExistence type="predicted"/>